<protein>
    <submittedName>
        <fullName evidence="1">Uncharacterized protein</fullName>
    </submittedName>
</protein>
<proteinExistence type="predicted"/>
<gene>
    <name evidence="1" type="ORF">A2847_01725</name>
</gene>
<organism evidence="1 2">
    <name type="scientific">Candidatus Sungbacteria bacterium RIFCSPHIGHO2_01_FULL_50_25</name>
    <dbReference type="NCBI Taxonomy" id="1802265"/>
    <lineage>
        <taxon>Bacteria</taxon>
        <taxon>Candidatus Sungiibacteriota</taxon>
    </lineage>
</organism>
<dbReference type="EMBL" id="MHQD01000003">
    <property type="protein sequence ID" value="OGZ96942.1"/>
    <property type="molecule type" value="Genomic_DNA"/>
</dbReference>
<comment type="caution">
    <text evidence="1">The sequence shown here is derived from an EMBL/GenBank/DDBJ whole genome shotgun (WGS) entry which is preliminary data.</text>
</comment>
<reference evidence="1 2" key="1">
    <citation type="journal article" date="2016" name="Nat. Commun.">
        <title>Thousands of microbial genomes shed light on interconnected biogeochemical processes in an aquifer system.</title>
        <authorList>
            <person name="Anantharaman K."/>
            <person name="Brown C.T."/>
            <person name="Hug L.A."/>
            <person name="Sharon I."/>
            <person name="Castelle C.J."/>
            <person name="Probst A.J."/>
            <person name="Thomas B.C."/>
            <person name="Singh A."/>
            <person name="Wilkins M.J."/>
            <person name="Karaoz U."/>
            <person name="Brodie E.L."/>
            <person name="Williams K.H."/>
            <person name="Hubbard S.S."/>
            <person name="Banfield J.F."/>
        </authorList>
    </citation>
    <scope>NUCLEOTIDE SEQUENCE [LARGE SCALE GENOMIC DNA]</scope>
</reference>
<sequence length="132" mass="15300">MSEDRKSVVVFYDCCIPRKRFERVLHKVAPFAEHIFVLDVFAPSMCEDDRGLFAAICGLAADRYHGRMVLFVTNDKLFSSEIRGYSSSSPVKLMYVDCGKSRRDNTRKARKIAHVLVDEYLDYLIRVKKIRT</sequence>
<name>A0A1G2KBX0_9BACT</name>
<evidence type="ECO:0000313" key="1">
    <source>
        <dbReference type="EMBL" id="OGZ96942.1"/>
    </source>
</evidence>
<dbReference type="Proteomes" id="UP000178574">
    <property type="component" value="Unassembled WGS sequence"/>
</dbReference>
<accession>A0A1G2KBX0</accession>
<dbReference type="AlphaFoldDB" id="A0A1G2KBX0"/>
<evidence type="ECO:0000313" key="2">
    <source>
        <dbReference type="Proteomes" id="UP000178574"/>
    </source>
</evidence>